<dbReference type="AlphaFoldDB" id="A0A0L0MH35"/>
<evidence type="ECO:0000256" key="2">
    <source>
        <dbReference type="ARBA" id="ARBA00008240"/>
    </source>
</evidence>
<dbReference type="PROSITE" id="PS00216">
    <property type="entry name" value="SUGAR_TRANSPORT_1"/>
    <property type="match status" value="1"/>
</dbReference>
<sequence length="434" mass="46069">MRRPDTQLDAATERKTFAAAAVGNLLEIYDFIAYGIFAVPISRTFFATHSEFISLLLTFLTFAVGFVARPFGALVLGRYADRVGRRRALSLTLTLMAASTLVLAVCPSYASIGIAAPIIVTCGRLLQGFSAGGEIGGSVAMLVENAPGTRQGFASSFQQMSQGGGALLAGLVGLALTNLFSDVQISGGAWRIAFAFGLLIGPVGWYIRSSIPETRAFEEAKREAAPPLLPTLVAHRWQLLGGVAIMVFWTIATYVSNYFTTYSVRELHMTMLQSYLGQLAYGITMVVMCPIIGKLSDRIGVRKPMLFGALLTAISAYPLFWLLAHHPGPGPLMMVQACIGLLLACYAACASSVLADIFPTRFRATGVGFAYAIGVTVFGGLTPLAVTSLIDLTGDKLVIGYYLAAAAVISSIAVAIATPKREARVEPSAQVAVE</sequence>
<reference evidence="12" key="1">
    <citation type="submission" date="2015-06" db="EMBL/GenBank/DDBJ databases">
        <title>Comparative genomics of Burkholderia leaf nodule symbionts.</title>
        <authorList>
            <person name="Carlier A."/>
            <person name="Eberl L."/>
            <person name="Pinto-Carbo M."/>
        </authorList>
    </citation>
    <scope>NUCLEOTIDE SEQUENCE [LARGE SCALE GENOMIC DNA]</scope>
    <source>
        <strain evidence="12">UZHbot4</strain>
    </source>
</reference>
<feature type="transmembrane region" description="Helical" evidence="9">
    <location>
        <begin position="305"/>
        <end position="324"/>
    </location>
</feature>
<gene>
    <name evidence="11" type="ORF">BVER_04156</name>
</gene>
<evidence type="ECO:0000256" key="4">
    <source>
        <dbReference type="ARBA" id="ARBA00022475"/>
    </source>
</evidence>
<dbReference type="SUPFAM" id="SSF103473">
    <property type="entry name" value="MFS general substrate transporter"/>
    <property type="match status" value="1"/>
</dbReference>
<organism evidence="11 12">
    <name type="scientific">Candidatus Burkholderia verschuerenii</name>
    <dbReference type="NCBI Taxonomy" id="242163"/>
    <lineage>
        <taxon>Bacteria</taxon>
        <taxon>Pseudomonadati</taxon>
        <taxon>Pseudomonadota</taxon>
        <taxon>Betaproteobacteria</taxon>
        <taxon>Burkholderiales</taxon>
        <taxon>Burkholderiaceae</taxon>
        <taxon>Burkholderia</taxon>
    </lineage>
</organism>
<feature type="transmembrane region" description="Helical" evidence="9">
    <location>
        <begin position="330"/>
        <end position="355"/>
    </location>
</feature>
<dbReference type="Pfam" id="PF07690">
    <property type="entry name" value="MFS_1"/>
    <property type="match status" value="1"/>
</dbReference>
<dbReference type="GO" id="GO:0015293">
    <property type="term" value="F:symporter activity"/>
    <property type="evidence" value="ECO:0007669"/>
    <property type="project" value="UniProtKB-KW"/>
</dbReference>
<feature type="domain" description="Major facilitator superfamily (MFS) profile" evidence="10">
    <location>
        <begin position="16"/>
        <end position="422"/>
    </location>
</feature>
<dbReference type="InterPro" id="IPR051084">
    <property type="entry name" value="H+-coupled_symporters"/>
</dbReference>
<evidence type="ECO:0000259" key="10">
    <source>
        <dbReference type="PROSITE" id="PS50850"/>
    </source>
</evidence>
<dbReference type="PANTHER" id="PTHR43528:SF3">
    <property type="entry name" value="CITRATE-PROTON SYMPORTER"/>
    <property type="match status" value="1"/>
</dbReference>
<evidence type="ECO:0000256" key="3">
    <source>
        <dbReference type="ARBA" id="ARBA00022448"/>
    </source>
</evidence>
<keyword evidence="12" id="KW-1185">Reference proteome</keyword>
<keyword evidence="5 9" id="KW-0812">Transmembrane</keyword>
<evidence type="ECO:0000256" key="6">
    <source>
        <dbReference type="ARBA" id="ARBA00022847"/>
    </source>
</evidence>
<accession>A0A0L0MH35</accession>
<keyword evidence="4" id="KW-1003">Cell membrane</keyword>
<comment type="caution">
    <text evidence="11">The sequence shown here is derived from an EMBL/GenBank/DDBJ whole genome shotgun (WGS) entry which is preliminary data.</text>
</comment>
<evidence type="ECO:0000256" key="8">
    <source>
        <dbReference type="ARBA" id="ARBA00023136"/>
    </source>
</evidence>
<feature type="transmembrane region" description="Helical" evidence="9">
    <location>
        <begin position="367"/>
        <end position="386"/>
    </location>
</feature>
<comment type="subcellular location">
    <subcellularLocation>
        <location evidence="1">Cell membrane</location>
        <topology evidence="1">Multi-pass membrane protein</topology>
    </subcellularLocation>
</comment>
<dbReference type="InterPro" id="IPR005829">
    <property type="entry name" value="Sugar_transporter_CS"/>
</dbReference>
<feature type="transmembrane region" description="Helical" evidence="9">
    <location>
        <begin position="237"/>
        <end position="255"/>
    </location>
</feature>
<dbReference type="InterPro" id="IPR020846">
    <property type="entry name" value="MFS_dom"/>
</dbReference>
<dbReference type="OrthoDB" id="6766492at2"/>
<dbReference type="Gene3D" id="1.20.1250.20">
    <property type="entry name" value="MFS general substrate transporter like domains"/>
    <property type="match status" value="2"/>
</dbReference>
<dbReference type="GO" id="GO:0005886">
    <property type="term" value="C:plasma membrane"/>
    <property type="evidence" value="ECO:0007669"/>
    <property type="project" value="UniProtKB-SubCell"/>
</dbReference>
<evidence type="ECO:0000256" key="5">
    <source>
        <dbReference type="ARBA" id="ARBA00022692"/>
    </source>
</evidence>
<evidence type="ECO:0000256" key="9">
    <source>
        <dbReference type="SAM" id="Phobius"/>
    </source>
</evidence>
<dbReference type="Pfam" id="PF00083">
    <property type="entry name" value="Sugar_tr"/>
    <property type="match status" value="1"/>
</dbReference>
<proteinExistence type="inferred from homology"/>
<evidence type="ECO:0000313" key="11">
    <source>
        <dbReference type="EMBL" id="KND61289.1"/>
    </source>
</evidence>
<name>A0A0L0MH35_9BURK</name>
<keyword evidence="3" id="KW-0813">Transport</keyword>
<dbReference type="PATRIC" id="fig|242163.4.peg.3709"/>
<dbReference type="RefSeq" id="WP_050452818.1">
    <property type="nucleotide sequence ID" value="NZ_LFJJ01000026.1"/>
</dbReference>
<keyword evidence="7 9" id="KW-1133">Transmembrane helix</keyword>
<dbReference type="InterPro" id="IPR036259">
    <property type="entry name" value="MFS_trans_sf"/>
</dbReference>
<dbReference type="Proteomes" id="UP000036959">
    <property type="component" value="Unassembled WGS sequence"/>
</dbReference>
<dbReference type="PROSITE" id="PS50850">
    <property type="entry name" value="MFS"/>
    <property type="match status" value="1"/>
</dbReference>
<comment type="similarity">
    <text evidence="2">Belongs to the major facilitator superfamily. Metabolite:H+ Symporter (MHS) family (TC 2.A.1.6) family.</text>
</comment>
<feature type="transmembrane region" description="Helical" evidence="9">
    <location>
        <begin position="88"/>
        <end position="119"/>
    </location>
</feature>
<feature type="transmembrane region" description="Helical" evidence="9">
    <location>
        <begin position="21"/>
        <end position="41"/>
    </location>
</feature>
<dbReference type="InterPro" id="IPR005828">
    <property type="entry name" value="MFS_sugar_transport-like"/>
</dbReference>
<evidence type="ECO:0000256" key="7">
    <source>
        <dbReference type="ARBA" id="ARBA00022989"/>
    </source>
</evidence>
<keyword evidence="8 9" id="KW-0472">Membrane</keyword>
<feature type="transmembrane region" description="Helical" evidence="9">
    <location>
        <begin position="275"/>
        <end position="293"/>
    </location>
</feature>
<feature type="transmembrane region" description="Helical" evidence="9">
    <location>
        <begin position="53"/>
        <end position="76"/>
    </location>
</feature>
<evidence type="ECO:0000313" key="12">
    <source>
        <dbReference type="Proteomes" id="UP000036959"/>
    </source>
</evidence>
<dbReference type="InterPro" id="IPR011701">
    <property type="entry name" value="MFS"/>
</dbReference>
<feature type="transmembrane region" description="Helical" evidence="9">
    <location>
        <begin position="398"/>
        <end position="418"/>
    </location>
</feature>
<dbReference type="PANTHER" id="PTHR43528">
    <property type="entry name" value="ALPHA-KETOGLUTARATE PERMEASE"/>
    <property type="match status" value="1"/>
</dbReference>
<evidence type="ECO:0000256" key="1">
    <source>
        <dbReference type="ARBA" id="ARBA00004651"/>
    </source>
</evidence>
<protein>
    <submittedName>
        <fullName evidence="11">Citrate-proton symporter</fullName>
    </submittedName>
</protein>
<feature type="transmembrane region" description="Helical" evidence="9">
    <location>
        <begin position="187"/>
        <end position="207"/>
    </location>
</feature>
<keyword evidence="6" id="KW-0769">Symport</keyword>
<dbReference type="EMBL" id="LFJJ01000026">
    <property type="protein sequence ID" value="KND61289.1"/>
    <property type="molecule type" value="Genomic_DNA"/>
</dbReference>